<dbReference type="PANTHER" id="PTHR43540:SF10">
    <property type="entry name" value="ISOCHORISMATASE"/>
    <property type="match status" value="1"/>
</dbReference>
<dbReference type="InterPro" id="IPR050272">
    <property type="entry name" value="Isochorismatase-like_hydrls"/>
</dbReference>
<dbReference type="Gene3D" id="3.40.50.850">
    <property type="entry name" value="Isochorismatase-like"/>
    <property type="match status" value="1"/>
</dbReference>
<dbReference type="AlphaFoldDB" id="A0A3G3IH02"/>
<dbReference type="CDD" id="cd00431">
    <property type="entry name" value="cysteine_hydrolases"/>
    <property type="match status" value="1"/>
</dbReference>
<evidence type="ECO:0000313" key="3">
    <source>
        <dbReference type="EMBL" id="AYQ54802.1"/>
    </source>
</evidence>
<keyword evidence="1" id="KW-0378">Hydrolase</keyword>
<reference evidence="3 4" key="1">
    <citation type="submission" date="2016-10" db="EMBL/GenBank/DDBJ databases">
        <title>Complete genome of the TMA-utilizing, human hosted archaeon Methanomethylophilus alvus Gen. nov, sp. nov., strain Mx-05, derived from a pure culture.</title>
        <authorList>
            <person name="Brugere J.-F."/>
            <person name="Ben Hania W."/>
            <person name="Chaudhary P.P."/>
            <person name="Gaci N."/>
            <person name="Borrel G."/>
            <person name="Cao Van Tuat L."/>
            <person name="Fardeau M.-L."/>
            <person name="Harris H.M.B."/>
            <person name="O'Toole P.W."/>
            <person name="Ollivier B."/>
        </authorList>
    </citation>
    <scope>NUCLEOTIDE SEQUENCE [LARGE SCALE GENOMIC DNA]</scope>
    <source>
        <strain evidence="3 4">Mx-05</strain>
    </source>
</reference>
<dbReference type="RefSeq" id="WP_015504529.1">
    <property type="nucleotide sequence ID" value="NZ_CAYARL010000028.1"/>
</dbReference>
<feature type="domain" description="Isochorismatase-like" evidence="2">
    <location>
        <begin position="4"/>
        <end position="172"/>
    </location>
</feature>
<evidence type="ECO:0000313" key="4">
    <source>
        <dbReference type="Proteomes" id="UP000273278"/>
    </source>
</evidence>
<evidence type="ECO:0000259" key="2">
    <source>
        <dbReference type="Pfam" id="PF00857"/>
    </source>
</evidence>
<dbReference type="GO" id="GO:0016787">
    <property type="term" value="F:hydrolase activity"/>
    <property type="evidence" value="ECO:0007669"/>
    <property type="project" value="UniProtKB-KW"/>
</dbReference>
<dbReference type="InterPro" id="IPR000868">
    <property type="entry name" value="Isochorismatase-like_dom"/>
</dbReference>
<organism evidence="3 4">
    <name type="scientific">Methanomethylophilus alvi</name>
    <dbReference type="NCBI Taxonomy" id="1291540"/>
    <lineage>
        <taxon>Archaea</taxon>
        <taxon>Methanobacteriati</taxon>
        <taxon>Thermoplasmatota</taxon>
        <taxon>Thermoplasmata</taxon>
        <taxon>Methanomassiliicoccales</taxon>
        <taxon>Methanomethylophilaceae</taxon>
        <taxon>Methanomethylophilus</taxon>
    </lineage>
</organism>
<accession>A0A3G3IH02</accession>
<evidence type="ECO:0000256" key="1">
    <source>
        <dbReference type="ARBA" id="ARBA00022801"/>
    </source>
</evidence>
<name>A0A3G3IH02_9ARCH</name>
<dbReference type="InterPro" id="IPR036380">
    <property type="entry name" value="Isochorismatase-like_sf"/>
</dbReference>
<dbReference type="PANTHER" id="PTHR43540">
    <property type="entry name" value="PEROXYUREIDOACRYLATE/UREIDOACRYLATE AMIDOHYDROLASE-RELATED"/>
    <property type="match status" value="1"/>
</dbReference>
<proteinExistence type="predicted"/>
<dbReference type="GeneID" id="41321431"/>
<gene>
    <name evidence="3" type="ORF">BKD89_03150</name>
</gene>
<dbReference type="OMA" id="ICVISNA"/>
<dbReference type="EMBL" id="CP017686">
    <property type="protein sequence ID" value="AYQ54802.1"/>
    <property type="molecule type" value="Genomic_DNA"/>
</dbReference>
<dbReference type="Pfam" id="PF00857">
    <property type="entry name" value="Isochorismatase"/>
    <property type="match status" value="1"/>
</dbReference>
<sequence>MKRALVVIDYQNDFVSGTLGSEAARSIEGALCARVKEAISDGYDVFFTRDTHDSGYPDTNEGSHIPVTHCIRGTYGWEIHGSLRDLSETCTVIDKPTFGSEKLAHVLSDGGYGEVELCGVATNICVIVNAALIRTALPEADILVDPRLVASYDDSLGRAALEVMKGFCIDVLERSRAGSGS</sequence>
<protein>
    <recommendedName>
        <fullName evidence="2">Isochorismatase-like domain-containing protein</fullName>
    </recommendedName>
</protein>
<dbReference type="Proteomes" id="UP000273278">
    <property type="component" value="Chromosome"/>
</dbReference>
<dbReference type="SUPFAM" id="SSF52499">
    <property type="entry name" value="Isochorismatase-like hydrolases"/>
    <property type="match status" value="1"/>
</dbReference>